<protein>
    <submittedName>
        <fullName evidence="2">RHTO0S25e01794g1_1</fullName>
    </submittedName>
</protein>
<dbReference type="InterPro" id="IPR016181">
    <property type="entry name" value="Acyl_CoA_acyltransferase"/>
</dbReference>
<dbReference type="PROSITE" id="PS51186">
    <property type="entry name" value="GNAT"/>
    <property type="match status" value="1"/>
</dbReference>
<gene>
    <name evidence="2" type="ORF">RHTO0S_25e01794g</name>
</gene>
<dbReference type="OrthoDB" id="10264707at2759"/>
<sequence>MSPYGGTISKPERTGGPLVPRTYKLANSQALTVFPVSRETVPNELLAYLQGVFNDVVEEGRTYPQMSPLSLDEFAAYFFAADCFIGILDAAPADLGDASAGMDRDESLQLESVVAGREWRDCVLGMYYVKPNYPGRSSHLCNGGFVVPTVHRGLRVGSTLGRSYLHYAPLLGYRGSVFNLVYVSNVASVKIWDGLGFQRAGLIPGAGKLKGKDGAEDEYVDAIVYNYQFVK</sequence>
<dbReference type="Gene3D" id="3.40.630.30">
    <property type="match status" value="1"/>
</dbReference>
<dbReference type="EMBL" id="LK052960">
    <property type="protein sequence ID" value="CDR49346.1"/>
    <property type="molecule type" value="Genomic_DNA"/>
</dbReference>
<accession>A0A061BH74</accession>
<dbReference type="SUPFAM" id="SSF55729">
    <property type="entry name" value="Acyl-CoA N-acyltransferases (Nat)"/>
    <property type="match status" value="1"/>
</dbReference>
<dbReference type="InterPro" id="IPR000182">
    <property type="entry name" value="GNAT_dom"/>
</dbReference>
<evidence type="ECO:0000313" key="2">
    <source>
        <dbReference type="EMBL" id="CDR49346.1"/>
    </source>
</evidence>
<proteinExistence type="predicted"/>
<dbReference type="GO" id="GO:0005634">
    <property type="term" value="C:nucleus"/>
    <property type="evidence" value="ECO:0007669"/>
    <property type="project" value="TreeGrafter"/>
</dbReference>
<feature type="domain" description="N-acetyltransferase" evidence="1">
    <location>
        <begin position="61"/>
        <end position="230"/>
    </location>
</feature>
<name>A0A061BH74_RHOTO</name>
<reference evidence="2" key="1">
    <citation type="journal article" date="2014" name="Genome Announc.">
        <title>Draft genome sequence of Rhodosporidium toruloides CECT1137, an oleaginous yeast of biotechnological interest.</title>
        <authorList>
            <person name="Morin N."/>
            <person name="Calcas X."/>
            <person name="Devillers H."/>
            <person name="Durrens P."/>
            <person name="Sherman D.J."/>
            <person name="Nicaud J.-M."/>
            <person name="Neuveglise C."/>
        </authorList>
    </citation>
    <scope>NUCLEOTIDE SEQUENCE</scope>
    <source>
        <strain evidence="2">CECT1137</strain>
    </source>
</reference>
<dbReference type="PANTHER" id="PTHR43138:SF1">
    <property type="entry name" value="N-ACETYLTRANSFERASE ACA1"/>
    <property type="match status" value="1"/>
</dbReference>
<dbReference type="PANTHER" id="PTHR43138">
    <property type="entry name" value="ACETYLTRANSFERASE, GNAT FAMILY"/>
    <property type="match status" value="1"/>
</dbReference>
<evidence type="ECO:0000259" key="1">
    <source>
        <dbReference type="PROSITE" id="PS51186"/>
    </source>
</evidence>
<dbReference type="AlphaFoldDB" id="A0A061BH74"/>
<organism evidence="2">
    <name type="scientific">Rhodotorula toruloides</name>
    <name type="common">Yeast</name>
    <name type="synonym">Rhodosporidium toruloides</name>
    <dbReference type="NCBI Taxonomy" id="5286"/>
    <lineage>
        <taxon>Eukaryota</taxon>
        <taxon>Fungi</taxon>
        <taxon>Dikarya</taxon>
        <taxon>Basidiomycota</taxon>
        <taxon>Pucciniomycotina</taxon>
        <taxon>Microbotryomycetes</taxon>
        <taxon>Sporidiobolales</taxon>
        <taxon>Sporidiobolaceae</taxon>
        <taxon>Rhodotorula</taxon>
    </lineage>
</organism>
<dbReference type="InterPro" id="IPR052742">
    <property type="entry name" value="Mito_N-acetyltransferase"/>
</dbReference>
<dbReference type="GO" id="GO:0016747">
    <property type="term" value="F:acyltransferase activity, transferring groups other than amino-acyl groups"/>
    <property type="evidence" value="ECO:0007669"/>
    <property type="project" value="InterPro"/>
</dbReference>